<dbReference type="AlphaFoldDB" id="A0A251X5H6"/>
<organism evidence="7 8">
    <name type="scientific">Thioflexithrix psekupsensis</name>
    <dbReference type="NCBI Taxonomy" id="1570016"/>
    <lineage>
        <taxon>Bacteria</taxon>
        <taxon>Pseudomonadati</taxon>
        <taxon>Pseudomonadota</taxon>
        <taxon>Gammaproteobacteria</taxon>
        <taxon>Thiotrichales</taxon>
        <taxon>Thioflexithrix</taxon>
    </lineage>
</organism>
<feature type="transmembrane region" description="Helical" evidence="6">
    <location>
        <begin position="73"/>
        <end position="91"/>
    </location>
</feature>
<protein>
    <recommendedName>
        <fullName evidence="9">TIGR00374 family protein</fullName>
    </recommendedName>
</protein>
<dbReference type="InterPro" id="IPR022791">
    <property type="entry name" value="L-PG_synthase/AglD"/>
</dbReference>
<comment type="subcellular location">
    <subcellularLocation>
        <location evidence="1">Cell membrane</location>
        <topology evidence="1">Multi-pass membrane protein</topology>
    </subcellularLocation>
</comment>
<evidence type="ECO:0000256" key="3">
    <source>
        <dbReference type="ARBA" id="ARBA00022692"/>
    </source>
</evidence>
<evidence type="ECO:0000313" key="8">
    <source>
        <dbReference type="Proteomes" id="UP000194798"/>
    </source>
</evidence>
<proteinExistence type="predicted"/>
<feature type="transmembrane region" description="Helical" evidence="6">
    <location>
        <begin position="277"/>
        <end position="302"/>
    </location>
</feature>
<sequence length="314" mass="35998">MLVWLKRFWLSFFILFALLFIGHYLWIEKDKLENHLTLNPHYLWIAVVLQILFLLLTAYLWRYNILQLTPLKIKFKSALMQIILLMIGKYLPGKVWGMFARGTQLKNKGLSWTEIISLTLQEQFALVHSGAILAATLWAVLTQELLWVCIAVLAWLSIGLGRVLLSLSFRFYNVISRWFIKKEIEGLTDLPLLDITAYFYLIIGFVTAWSMLGLVYSGVYFAFVNALFNVELILWITLANVVGMTVGFFALFAPGGIGVRESVSTLFLIQFMPLEQAIMASLLFRFWTVCTELLAGILLLMVSEEKTTTTSLEQ</sequence>
<evidence type="ECO:0000256" key="5">
    <source>
        <dbReference type="ARBA" id="ARBA00023136"/>
    </source>
</evidence>
<dbReference type="OrthoDB" id="5624213at2"/>
<dbReference type="EMBL" id="MSLT01000023">
    <property type="protein sequence ID" value="OUD12605.1"/>
    <property type="molecule type" value="Genomic_DNA"/>
</dbReference>
<feature type="transmembrane region" description="Helical" evidence="6">
    <location>
        <begin position="232"/>
        <end position="257"/>
    </location>
</feature>
<gene>
    <name evidence="7" type="ORF">TPSD3_16115</name>
</gene>
<reference evidence="7 8" key="1">
    <citation type="submission" date="2016-12" db="EMBL/GenBank/DDBJ databases">
        <title>Thioflexothrix psekupsii D3 genome sequencing and assembly.</title>
        <authorList>
            <person name="Fomenkov A."/>
            <person name="Vincze T."/>
            <person name="Grabovich M."/>
            <person name="Anton B.P."/>
            <person name="Dubinina G."/>
            <person name="Orlova M."/>
            <person name="Belousova E."/>
            <person name="Roberts R.J."/>
        </authorList>
    </citation>
    <scope>NUCLEOTIDE SEQUENCE [LARGE SCALE GENOMIC DNA]</scope>
    <source>
        <strain evidence="7">D3</strain>
    </source>
</reference>
<keyword evidence="8" id="KW-1185">Reference proteome</keyword>
<evidence type="ECO:0000256" key="6">
    <source>
        <dbReference type="SAM" id="Phobius"/>
    </source>
</evidence>
<keyword evidence="5 6" id="KW-0472">Membrane</keyword>
<evidence type="ECO:0000313" key="7">
    <source>
        <dbReference type="EMBL" id="OUD12605.1"/>
    </source>
</evidence>
<comment type="caution">
    <text evidence="7">The sequence shown here is derived from an EMBL/GenBank/DDBJ whole genome shotgun (WGS) entry which is preliminary data.</text>
</comment>
<name>A0A251X5H6_9GAMM</name>
<feature type="transmembrane region" description="Helical" evidence="6">
    <location>
        <begin position="7"/>
        <end position="27"/>
    </location>
</feature>
<feature type="transmembrane region" description="Helical" evidence="6">
    <location>
        <begin position="146"/>
        <end position="169"/>
    </location>
</feature>
<feature type="transmembrane region" description="Helical" evidence="6">
    <location>
        <begin position="42"/>
        <end position="61"/>
    </location>
</feature>
<evidence type="ECO:0000256" key="2">
    <source>
        <dbReference type="ARBA" id="ARBA00022475"/>
    </source>
</evidence>
<evidence type="ECO:0000256" key="4">
    <source>
        <dbReference type="ARBA" id="ARBA00022989"/>
    </source>
</evidence>
<dbReference type="Proteomes" id="UP000194798">
    <property type="component" value="Unassembled WGS sequence"/>
</dbReference>
<accession>A0A251X5H6</accession>
<evidence type="ECO:0008006" key="9">
    <source>
        <dbReference type="Google" id="ProtNLM"/>
    </source>
</evidence>
<feature type="transmembrane region" description="Helical" evidence="6">
    <location>
        <begin position="124"/>
        <end position="141"/>
    </location>
</feature>
<dbReference type="RefSeq" id="WP_086489564.1">
    <property type="nucleotide sequence ID" value="NZ_MSLT01000023.1"/>
</dbReference>
<keyword evidence="4 6" id="KW-1133">Transmembrane helix</keyword>
<dbReference type="GO" id="GO:0005886">
    <property type="term" value="C:plasma membrane"/>
    <property type="evidence" value="ECO:0007669"/>
    <property type="project" value="UniProtKB-SubCell"/>
</dbReference>
<evidence type="ECO:0000256" key="1">
    <source>
        <dbReference type="ARBA" id="ARBA00004651"/>
    </source>
</evidence>
<feature type="transmembrane region" description="Helical" evidence="6">
    <location>
        <begin position="197"/>
        <end position="223"/>
    </location>
</feature>
<keyword evidence="2" id="KW-1003">Cell membrane</keyword>
<keyword evidence="3 6" id="KW-0812">Transmembrane</keyword>
<dbReference type="Pfam" id="PF03706">
    <property type="entry name" value="LPG_synthase_TM"/>
    <property type="match status" value="1"/>
</dbReference>